<dbReference type="OrthoDB" id="142950at2"/>
<feature type="domain" description="OmpR/PhoB-type" evidence="5">
    <location>
        <begin position="4"/>
        <end position="110"/>
    </location>
</feature>
<dbReference type="InterPro" id="IPR051677">
    <property type="entry name" value="AfsR-DnrI-RedD_regulator"/>
</dbReference>
<evidence type="ECO:0000313" key="6">
    <source>
        <dbReference type="EMBL" id="SCP95604.1"/>
    </source>
</evidence>
<dbReference type="EMBL" id="FMKA01000002">
    <property type="protein sequence ID" value="SCP95604.1"/>
    <property type="molecule type" value="Genomic_DNA"/>
</dbReference>
<dbReference type="InterPro" id="IPR001867">
    <property type="entry name" value="OmpR/PhoB-type_DNA-bd"/>
</dbReference>
<dbReference type="GO" id="GO:0006355">
    <property type="term" value="P:regulation of DNA-templated transcription"/>
    <property type="evidence" value="ECO:0007669"/>
    <property type="project" value="InterPro"/>
</dbReference>
<dbReference type="Gene3D" id="1.25.40.10">
    <property type="entry name" value="Tetratricopeptide repeat domain"/>
    <property type="match status" value="1"/>
</dbReference>
<organism evidence="6 7">
    <name type="scientific">Anaerobium acetethylicum</name>
    <dbReference type="NCBI Taxonomy" id="1619234"/>
    <lineage>
        <taxon>Bacteria</taxon>
        <taxon>Bacillati</taxon>
        <taxon>Bacillota</taxon>
        <taxon>Clostridia</taxon>
        <taxon>Lachnospirales</taxon>
        <taxon>Lachnospiraceae</taxon>
        <taxon>Anaerobium</taxon>
    </lineage>
</organism>
<feature type="domain" description="GGDEF" evidence="4">
    <location>
        <begin position="309"/>
        <end position="406"/>
    </location>
</feature>
<dbReference type="GO" id="GO:0003677">
    <property type="term" value="F:DNA binding"/>
    <property type="evidence" value="ECO:0007669"/>
    <property type="project" value="UniProtKB-UniRule"/>
</dbReference>
<dbReference type="AlphaFoldDB" id="A0A1D3TPY9"/>
<dbReference type="Pfam" id="PF00486">
    <property type="entry name" value="Trans_reg_C"/>
    <property type="match status" value="1"/>
</dbReference>
<dbReference type="InterPro" id="IPR011990">
    <property type="entry name" value="TPR-like_helical_dom_sf"/>
</dbReference>
<dbReference type="SUPFAM" id="SSF55073">
    <property type="entry name" value="Nucleotide cyclase"/>
    <property type="match status" value="1"/>
</dbReference>
<dbReference type="InterPro" id="IPR005158">
    <property type="entry name" value="BTAD"/>
</dbReference>
<dbReference type="Gene3D" id="1.10.10.10">
    <property type="entry name" value="Winged helix-like DNA-binding domain superfamily/Winged helix DNA-binding domain"/>
    <property type="match status" value="1"/>
</dbReference>
<dbReference type="Pfam" id="PF03704">
    <property type="entry name" value="BTAD"/>
    <property type="match status" value="1"/>
</dbReference>
<dbReference type="InterPro" id="IPR029787">
    <property type="entry name" value="Nucleotide_cyclase"/>
</dbReference>
<proteinExistence type="inferred from homology"/>
<dbReference type="PROSITE" id="PS50887">
    <property type="entry name" value="GGDEF"/>
    <property type="match status" value="1"/>
</dbReference>
<dbReference type="InterPro" id="IPR016032">
    <property type="entry name" value="Sig_transdc_resp-reg_C-effctor"/>
</dbReference>
<evidence type="ECO:0000259" key="5">
    <source>
        <dbReference type="PROSITE" id="PS51755"/>
    </source>
</evidence>
<dbReference type="STRING" id="1619234.SAMN05421730_100256"/>
<dbReference type="InterPro" id="IPR043128">
    <property type="entry name" value="Rev_trsase/Diguanyl_cyclase"/>
</dbReference>
<evidence type="ECO:0000259" key="4">
    <source>
        <dbReference type="PROSITE" id="PS50887"/>
    </source>
</evidence>
<name>A0A1D3TPY9_9FIRM</name>
<dbReference type="SMART" id="SM01043">
    <property type="entry name" value="BTAD"/>
    <property type="match status" value="1"/>
</dbReference>
<protein>
    <submittedName>
        <fullName evidence="6">DNA-binding transcriptional activator of the SARP family</fullName>
    </submittedName>
</protein>
<dbReference type="RefSeq" id="WP_091230084.1">
    <property type="nucleotide sequence ID" value="NZ_FMKA01000002.1"/>
</dbReference>
<accession>A0A1D3TPY9</accession>
<dbReference type="InterPro" id="IPR036388">
    <property type="entry name" value="WH-like_DNA-bd_sf"/>
</dbReference>
<feature type="DNA-binding region" description="OmpR/PhoB-type" evidence="3">
    <location>
        <begin position="4"/>
        <end position="110"/>
    </location>
</feature>
<dbReference type="SUPFAM" id="SSF46894">
    <property type="entry name" value="C-terminal effector domain of the bipartite response regulators"/>
    <property type="match status" value="1"/>
</dbReference>
<dbReference type="Proteomes" id="UP000199315">
    <property type="component" value="Unassembled WGS sequence"/>
</dbReference>
<dbReference type="GO" id="GO:0000160">
    <property type="term" value="P:phosphorelay signal transduction system"/>
    <property type="evidence" value="ECO:0007669"/>
    <property type="project" value="InterPro"/>
</dbReference>
<dbReference type="SUPFAM" id="SSF48452">
    <property type="entry name" value="TPR-like"/>
    <property type="match status" value="1"/>
</dbReference>
<keyword evidence="7" id="KW-1185">Reference proteome</keyword>
<evidence type="ECO:0000313" key="7">
    <source>
        <dbReference type="Proteomes" id="UP000199315"/>
    </source>
</evidence>
<dbReference type="PROSITE" id="PS51755">
    <property type="entry name" value="OMPR_PHOB"/>
    <property type="match status" value="1"/>
</dbReference>
<comment type="similarity">
    <text evidence="1">Belongs to the AfsR/DnrI/RedD regulatory family.</text>
</comment>
<sequence>MEGTPNKQNSKIKIFMLGRFDIIINGQRVNEQLNNSTKMRELLEYLILQKDKAVTYKELFDTLWPDDENENPVNALKTLLYRLRMQFTQSGADELRNCIITRRGSYQWNPSLDCEIDVFQLEKLCRELGDRSLPRPLKMKKYGEIVELYTGDLLPKSAGERWSLPFTVYYHTIYMECVHGYLELLKEDKDYEKLVEAARLAINIDCFEEKLHVELMQGLIELGRKNDALKHYNYVRDLHQQQIGTAPPEAIQKLYRRIMDVDRTMELDIDKIQKELEEDSIQKGAFICDYEIFKDIYQIQVRYLERTGNPIFLALITVTSTYKDSMDPMMLDKIMDNLQEVMKSGLRKGDTIAKYSASQFVLLLPGTNYENSHNVMERLRRQYYKKYVDPSIVLDFKIKPLSYNEQ</sequence>
<gene>
    <name evidence="6" type="ORF">SAMN05421730_100256</name>
</gene>
<reference evidence="6 7" key="1">
    <citation type="submission" date="2016-09" db="EMBL/GenBank/DDBJ databases">
        <authorList>
            <person name="Capua I."/>
            <person name="De Benedictis P."/>
            <person name="Joannis T."/>
            <person name="Lombin L.H."/>
            <person name="Cattoli G."/>
        </authorList>
    </citation>
    <scope>NUCLEOTIDE SEQUENCE [LARGE SCALE GENOMIC DNA]</scope>
    <source>
        <strain evidence="6 7">GluBS11</strain>
    </source>
</reference>
<evidence type="ECO:0000256" key="1">
    <source>
        <dbReference type="ARBA" id="ARBA00005820"/>
    </source>
</evidence>
<evidence type="ECO:0000256" key="3">
    <source>
        <dbReference type="PROSITE-ProRule" id="PRU01091"/>
    </source>
</evidence>
<dbReference type="PANTHER" id="PTHR35807">
    <property type="entry name" value="TRANSCRIPTIONAL REGULATOR REDD-RELATED"/>
    <property type="match status" value="1"/>
</dbReference>
<dbReference type="SMART" id="SM00862">
    <property type="entry name" value="Trans_reg_C"/>
    <property type="match status" value="1"/>
</dbReference>
<dbReference type="InterPro" id="IPR000160">
    <property type="entry name" value="GGDEF_dom"/>
</dbReference>
<evidence type="ECO:0000256" key="2">
    <source>
        <dbReference type="ARBA" id="ARBA00023125"/>
    </source>
</evidence>
<keyword evidence="2 3" id="KW-0238">DNA-binding</keyword>
<dbReference type="Gene3D" id="3.30.70.270">
    <property type="match status" value="1"/>
</dbReference>